<keyword evidence="5" id="KW-0863">Zinc-finger</keyword>
<feature type="compositionally biased region" description="Basic and acidic residues" evidence="7">
    <location>
        <begin position="217"/>
        <end position="227"/>
    </location>
</feature>
<keyword evidence="2" id="KW-0594">Phospholipid biosynthesis</keyword>
<dbReference type="InterPro" id="IPR012677">
    <property type="entry name" value="Nucleotide-bd_a/b_plait_sf"/>
</dbReference>
<evidence type="ECO:0000256" key="3">
    <source>
        <dbReference type="ARBA" id="ARBA00023264"/>
    </source>
</evidence>
<dbReference type="GO" id="GO:0008270">
    <property type="term" value="F:zinc ion binding"/>
    <property type="evidence" value="ECO:0007669"/>
    <property type="project" value="UniProtKB-KW"/>
</dbReference>
<dbReference type="InterPro" id="IPR036875">
    <property type="entry name" value="Znf_CCHC_sf"/>
</dbReference>
<dbReference type="InterPro" id="IPR000504">
    <property type="entry name" value="RRM_dom"/>
</dbReference>
<dbReference type="InterPro" id="IPR035979">
    <property type="entry name" value="RBD_domain_sf"/>
</dbReference>
<dbReference type="SMART" id="SM00360">
    <property type="entry name" value="RRM"/>
    <property type="match status" value="1"/>
</dbReference>
<evidence type="ECO:0000313" key="10">
    <source>
        <dbReference type="EMBL" id="KAG8195102.1"/>
    </source>
</evidence>
<feature type="compositionally biased region" description="Basic residues" evidence="7">
    <location>
        <begin position="143"/>
        <end position="189"/>
    </location>
</feature>
<sequence length="713" mass="83030">MSRSQLFVGRLPIDIREQDVEKVFEKYGRLLRCDVKYGMYGASGRRGSGRTGMAYAFVDYDDRRDAEDAIRYENGREMHGQSIVVEWARGPSNRNRDSQSYQRNSWRDGSYGRSSRQSEECYRCRRTGHWARDCPEDRDRRGYRSRNRSRSRSRSRSYRRSRRSVSRSRSRSRDRRRRSFSGYGRKSRSGSRDKRDSKRSASRSVSPSKTLSRSRSRSHDKNRNSDKSKKKSRTPSKSMSRSRSPSKSRSRSPSFVEKDRCSPQKSPNTYEDKNADGEFEKSRSMSRSPRKSSSRSPSKENNREYDNESDRSLSLFFNLNRHPVIRIQPTLLTSLRIVCNDSGTSRPKMRDQAYRICRDYLSGSWKSISSSDMVFRSVSGGMSNFLYYCSLPETHTPLVGEPHQVLMRMYGQIHEGVEAKVTESVIFMMLSERNLGPKLYGIFPGGRLEEYIPARAMTCDELKGSEMSVTIARKLAKVHTLNVPINKEPKWLFDKMQTWINFAKDEIRLDALNDDQKKIAVDLLSQDFEKEFAWLKSVLTKANSPVLFCHNDLQEGNILVPEGDASEDKIVFIDFEYCSYNFRAFDIANHFCEWCFDYSASEYPHFTAKEGEFPSISQQLSFIESYLKNFQSTCSDTEISEEINNPQHVLEEVLVFTLASHFLWTLWSIVNAQNSQIEFGYWEYGKARWDAYMNHKKEVLKHENLDALTQEER</sequence>
<keyword evidence="1 6" id="KW-0694">RNA-binding</keyword>
<dbReference type="Pfam" id="PF00098">
    <property type="entry name" value="zf-CCHC"/>
    <property type="match status" value="1"/>
</dbReference>
<feature type="region of interest" description="Disordered" evidence="7">
    <location>
        <begin position="133"/>
        <end position="307"/>
    </location>
</feature>
<feature type="region of interest" description="Disordered" evidence="7">
    <location>
        <begin position="87"/>
        <end position="118"/>
    </location>
</feature>
<evidence type="ECO:0000256" key="6">
    <source>
        <dbReference type="PROSITE-ProRule" id="PRU00176"/>
    </source>
</evidence>
<evidence type="ECO:0000256" key="7">
    <source>
        <dbReference type="SAM" id="MobiDB-lite"/>
    </source>
</evidence>
<evidence type="ECO:0000256" key="4">
    <source>
        <dbReference type="ARBA" id="ARBA00038211"/>
    </source>
</evidence>
<dbReference type="InterPro" id="IPR001878">
    <property type="entry name" value="Znf_CCHC"/>
</dbReference>
<dbReference type="GO" id="GO:0006646">
    <property type="term" value="P:phosphatidylethanolamine biosynthetic process"/>
    <property type="evidence" value="ECO:0007669"/>
    <property type="project" value="TreeGrafter"/>
</dbReference>
<comment type="caution">
    <text evidence="10">The sequence shown here is derived from an EMBL/GenBank/DDBJ whole genome shotgun (WGS) entry which is preliminary data.</text>
</comment>
<dbReference type="CDD" id="cd05156">
    <property type="entry name" value="ChoK_euk"/>
    <property type="match status" value="1"/>
</dbReference>
<keyword evidence="2" id="KW-0444">Lipid biosynthesis</keyword>
<evidence type="ECO:0000259" key="9">
    <source>
        <dbReference type="PROSITE" id="PS50158"/>
    </source>
</evidence>
<dbReference type="PANTHER" id="PTHR22603:SF93">
    <property type="entry name" value="RE24176P"/>
    <property type="match status" value="1"/>
</dbReference>
<dbReference type="GO" id="GO:0004103">
    <property type="term" value="F:choline kinase activity"/>
    <property type="evidence" value="ECO:0007669"/>
    <property type="project" value="TreeGrafter"/>
</dbReference>
<keyword evidence="2" id="KW-0443">Lipid metabolism</keyword>
<evidence type="ECO:0000256" key="5">
    <source>
        <dbReference type="PROSITE-ProRule" id="PRU00047"/>
    </source>
</evidence>
<dbReference type="Proteomes" id="UP000827092">
    <property type="component" value="Unassembled WGS sequence"/>
</dbReference>
<dbReference type="SUPFAM" id="SSF56112">
    <property type="entry name" value="Protein kinase-like (PK-like)"/>
    <property type="match status" value="1"/>
</dbReference>
<feature type="compositionally biased region" description="Basic and acidic residues" evidence="7">
    <location>
        <begin position="190"/>
        <end position="199"/>
    </location>
</feature>
<dbReference type="InterPro" id="IPR011009">
    <property type="entry name" value="Kinase-like_dom_sf"/>
</dbReference>
<dbReference type="PANTHER" id="PTHR22603">
    <property type="entry name" value="CHOLINE/ETHANOALAMINE KINASE"/>
    <property type="match status" value="1"/>
</dbReference>
<dbReference type="EMBL" id="JAFNEN010000093">
    <property type="protein sequence ID" value="KAG8195102.1"/>
    <property type="molecule type" value="Genomic_DNA"/>
</dbReference>
<evidence type="ECO:0000313" key="11">
    <source>
        <dbReference type="Proteomes" id="UP000827092"/>
    </source>
</evidence>
<gene>
    <name evidence="10" type="ORF">JTE90_013580</name>
</gene>
<evidence type="ECO:0000259" key="8">
    <source>
        <dbReference type="PROSITE" id="PS50102"/>
    </source>
</evidence>
<dbReference type="GO" id="GO:0004305">
    <property type="term" value="F:ethanolamine kinase activity"/>
    <property type="evidence" value="ECO:0007669"/>
    <property type="project" value="TreeGrafter"/>
</dbReference>
<organism evidence="10 11">
    <name type="scientific">Oedothorax gibbosus</name>
    <dbReference type="NCBI Taxonomy" id="931172"/>
    <lineage>
        <taxon>Eukaryota</taxon>
        <taxon>Metazoa</taxon>
        <taxon>Ecdysozoa</taxon>
        <taxon>Arthropoda</taxon>
        <taxon>Chelicerata</taxon>
        <taxon>Arachnida</taxon>
        <taxon>Araneae</taxon>
        <taxon>Araneomorphae</taxon>
        <taxon>Entelegynae</taxon>
        <taxon>Araneoidea</taxon>
        <taxon>Linyphiidae</taxon>
        <taxon>Erigoninae</taxon>
        <taxon>Oedothorax</taxon>
    </lineage>
</organism>
<evidence type="ECO:0000256" key="2">
    <source>
        <dbReference type="ARBA" id="ARBA00023209"/>
    </source>
</evidence>
<dbReference type="Gene3D" id="3.30.70.330">
    <property type="match status" value="1"/>
</dbReference>
<dbReference type="PROSITE" id="PS50102">
    <property type="entry name" value="RRM"/>
    <property type="match status" value="1"/>
</dbReference>
<keyword evidence="11" id="KW-1185">Reference proteome</keyword>
<dbReference type="SUPFAM" id="SSF57756">
    <property type="entry name" value="Retrovirus zinc finger-like domains"/>
    <property type="match status" value="1"/>
</dbReference>
<reference evidence="10 11" key="1">
    <citation type="journal article" date="2022" name="Nat. Ecol. Evol.">
        <title>A masculinizing supergene underlies an exaggerated male reproductive morph in a spider.</title>
        <authorList>
            <person name="Hendrickx F."/>
            <person name="De Corte Z."/>
            <person name="Sonet G."/>
            <person name="Van Belleghem S.M."/>
            <person name="Kostlbacher S."/>
            <person name="Vangestel C."/>
        </authorList>
    </citation>
    <scope>NUCLEOTIDE SEQUENCE [LARGE SCALE GENOMIC DNA]</scope>
    <source>
        <strain evidence="10">W744_W776</strain>
    </source>
</reference>
<dbReference type="GO" id="GO:0003723">
    <property type="term" value="F:RNA binding"/>
    <property type="evidence" value="ECO:0007669"/>
    <property type="project" value="UniProtKB-UniRule"/>
</dbReference>
<feature type="compositionally biased region" description="Basic and acidic residues" evidence="7">
    <location>
        <begin position="133"/>
        <end position="142"/>
    </location>
</feature>
<dbReference type="GO" id="GO:0005737">
    <property type="term" value="C:cytoplasm"/>
    <property type="evidence" value="ECO:0007669"/>
    <property type="project" value="TreeGrafter"/>
</dbReference>
<feature type="compositionally biased region" description="Basic and acidic residues" evidence="7">
    <location>
        <begin position="297"/>
        <end position="307"/>
    </location>
</feature>
<dbReference type="SMART" id="SM00343">
    <property type="entry name" value="ZnF_C2HC"/>
    <property type="match status" value="1"/>
</dbReference>
<proteinExistence type="inferred from homology"/>
<keyword evidence="5" id="KW-0479">Metal-binding</keyword>
<dbReference type="Gene3D" id="3.30.200.20">
    <property type="entry name" value="Phosphorylase Kinase, domain 1"/>
    <property type="match status" value="1"/>
</dbReference>
<feature type="compositionally biased region" description="Basic and acidic residues" evidence="7">
    <location>
        <begin position="270"/>
        <end position="283"/>
    </location>
</feature>
<dbReference type="AlphaFoldDB" id="A0AAV6VEH5"/>
<protein>
    <recommendedName>
        <fullName evidence="12">Choline/ethanolamine kinase</fullName>
    </recommendedName>
</protein>
<dbReference type="Pfam" id="PF01633">
    <property type="entry name" value="Choline_kinase"/>
    <property type="match status" value="1"/>
</dbReference>
<name>A0AAV6VEH5_9ARAC</name>
<evidence type="ECO:0008006" key="12">
    <source>
        <dbReference type="Google" id="ProtNLM"/>
    </source>
</evidence>
<dbReference type="SUPFAM" id="SSF54928">
    <property type="entry name" value="RNA-binding domain, RBD"/>
    <property type="match status" value="1"/>
</dbReference>
<keyword evidence="5" id="KW-0862">Zinc</keyword>
<comment type="similarity">
    <text evidence="4">Belongs to the choline/ethanolamine kinase family.</text>
</comment>
<feature type="domain" description="CCHC-type" evidence="9">
    <location>
        <begin position="121"/>
        <end position="136"/>
    </location>
</feature>
<dbReference type="Gene3D" id="3.90.1200.10">
    <property type="match status" value="1"/>
</dbReference>
<evidence type="ECO:0000256" key="1">
    <source>
        <dbReference type="ARBA" id="ARBA00022884"/>
    </source>
</evidence>
<dbReference type="PROSITE" id="PS50158">
    <property type="entry name" value="ZF_CCHC"/>
    <property type="match status" value="1"/>
</dbReference>
<feature type="domain" description="RRM" evidence="8">
    <location>
        <begin position="4"/>
        <end position="90"/>
    </location>
</feature>
<dbReference type="Pfam" id="PF00076">
    <property type="entry name" value="RRM_1"/>
    <property type="match status" value="1"/>
</dbReference>
<keyword evidence="3" id="KW-1208">Phospholipid metabolism</keyword>
<dbReference type="Gene3D" id="4.10.60.10">
    <property type="entry name" value="Zinc finger, CCHC-type"/>
    <property type="match status" value="1"/>
</dbReference>
<accession>A0AAV6VEH5</accession>